<feature type="compositionally biased region" description="Basic and acidic residues" evidence="1">
    <location>
        <begin position="533"/>
        <end position="547"/>
    </location>
</feature>
<accession>W0AF52</accession>
<dbReference type="HOGENOM" id="CLU_511651_0_0_5"/>
<proteinExistence type="predicted"/>
<gene>
    <name evidence="2" type="ORF">NX02_20500</name>
</gene>
<dbReference type="Proteomes" id="UP000018851">
    <property type="component" value="Chromosome"/>
</dbReference>
<sequence length="547" mass="60572">MIAFDRPIPDAPIPPLPDFPIPFPGLPQFERRPRFEFERPVHLNIRYGPAKVRVLVMSDGSAYDTASGFSLGLALQDAFDPSHPDHPSYARFEFVRAHRNNAAGVTPGYDDFHFNPGSLDDFDELWLFGYTPGNPYLSAGEIDEIHTFMDAGGGVLAMGDHEDLGLGLCGGIQRVRSMRKWWFDFPAPPAGMERAPDNADLTRNDTQQPAFPGGPPNGGSESDGAPQPIHPNYRFGHRLWRPWGRYKFPHQVLCGPRGAIKVLPDHPHEGDCIKPNAAFANEYPGGVEVDIVAHGHNVVGRTKSGYTITDDRAFGLIGAWDGHKPAANRGRVLVDSTWHHWFNVNLSGLRAENGDEYKDILAYFRNVAVWLAPKERQDRMKKAGQLIILAIPHFVERAATLRRIRPELIYVIGIEARDALGRIAPQCQSAAWFIDIVSPHLPRHIIELIEKPRLDLPFDPFEAAAIDIYATTVFGGIVNAIAVRANEVGLESLEKIQDDLDRIAAAGAKAGLEQARRMLDASQKRLAPFTEAGEPKTQRACEPESVA</sequence>
<dbReference type="EMBL" id="CP006644">
    <property type="protein sequence ID" value="AHE55741.1"/>
    <property type="molecule type" value="Genomic_DNA"/>
</dbReference>
<keyword evidence="3" id="KW-1185">Reference proteome</keyword>
<dbReference type="STRING" id="1123269.NX02_20500"/>
<name>W0AF52_9SPHN</name>
<feature type="compositionally biased region" description="Basic and acidic residues" evidence="1">
    <location>
        <begin position="194"/>
        <end position="203"/>
    </location>
</feature>
<evidence type="ECO:0000313" key="3">
    <source>
        <dbReference type="Proteomes" id="UP000018851"/>
    </source>
</evidence>
<dbReference type="AlphaFoldDB" id="W0AF52"/>
<evidence type="ECO:0000313" key="2">
    <source>
        <dbReference type="EMBL" id="AHE55741.1"/>
    </source>
</evidence>
<evidence type="ECO:0000256" key="1">
    <source>
        <dbReference type="SAM" id="MobiDB-lite"/>
    </source>
</evidence>
<organism evidence="2 3">
    <name type="scientific">Sphingomonas sanxanigenens DSM 19645 = NX02</name>
    <dbReference type="NCBI Taxonomy" id="1123269"/>
    <lineage>
        <taxon>Bacteria</taxon>
        <taxon>Pseudomonadati</taxon>
        <taxon>Pseudomonadota</taxon>
        <taxon>Alphaproteobacteria</taxon>
        <taxon>Sphingomonadales</taxon>
        <taxon>Sphingomonadaceae</taxon>
        <taxon>Sphingomonas</taxon>
    </lineage>
</organism>
<feature type="region of interest" description="Disordered" evidence="1">
    <location>
        <begin position="526"/>
        <end position="547"/>
    </location>
</feature>
<dbReference type="KEGG" id="ssan:NX02_20500"/>
<feature type="region of interest" description="Disordered" evidence="1">
    <location>
        <begin position="192"/>
        <end position="230"/>
    </location>
</feature>
<protein>
    <submittedName>
        <fullName evidence="2">Uncharacterized protein</fullName>
    </submittedName>
</protein>
<reference evidence="2 3" key="1">
    <citation type="submission" date="2013-07" db="EMBL/GenBank/DDBJ databases">
        <title>Completed genome of Sphingomonas sanxanigenens NX02.</title>
        <authorList>
            <person name="Ma T."/>
            <person name="Huang H."/>
            <person name="Wu M."/>
            <person name="Li X."/>
            <person name="Li G."/>
        </authorList>
    </citation>
    <scope>NUCLEOTIDE SEQUENCE [LARGE SCALE GENOMIC DNA]</scope>
    <source>
        <strain evidence="2 3">NX02</strain>
    </source>
</reference>
<dbReference type="eggNOG" id="ENOG502Z8HJ">
    <property type="taxonomic scope" value="Bacteria"/>
</dbReference>
<dbReference type="PATRIC" id="fig|1123269.5.peg.4005"/>